<feature type="binding site" evidence="5">
    <location>
        <position position="67"/>
    </location>
    <ligand>
        <name>ATP</name>
        <dbReference type="ChEBI" id="CHEBI:30616"/>
    </ligand>
</feature>
<dbReference type="InterPro" id="IPR000719">
    <property type="entry name" value="Prot_kinase_dom"/>
</dbReference>
<proteinExistence type="predicted"/>
<evidence type="ECO:0000259" key="7">
    <source>
        <dbReference type="PROSITE" id="PS50011"/>
    </source>
</evidence>
<name>A0A084SE25_9BACT</name>
<sequence length="590" mass="63083">MSTPSPSPAPAPPVPLHGVGAVNPLDVPPLPVGTLIGGDVVEGVLGRGGFAIVYRVRSPEGHLFALKMLPLEEGSERTERAWRELSLGMLLYHPNLGRQVGAGQWPEDKPRFLWLKLKLVEGPTLGKWGLEPERTVGEVVDRVLEVVRGLAVMHEARVVHRDVKEANILVHLGTGQAVLVDFGVGYHEGDPTLTKGMFPPGTLPYRAPEAWAYGRAHAGEPGAHYRAGPGDDLYAVGVVLYRLLTGRFPFRPAEHGGEDVEAVLHQKPLPPHLINPSVPRAVEEVCLRLLSKTPEGRYPGAVALYEALEELRARTDVVWTAPLHPERRPAVEPRAHGWRMLAAVGVGLAVALGAWWLTPGQEMAPGGPAPEPVRAVAAPPAETPPPPAAAPPLALRKDSAPVKQPTSAPAPETAPKRRGAAVRTACLGLTGAALQACMGAPQQMPSERPAPPPQACPAGAVEVMTGTLGLSLGEWSSVDWSSVRGRAVHVHEDATLRVPGHWEAGADYFGKGYKVALPDQTRLFGKLHVHKGRVYGRFTEARTPLGVVYPMCLELLDTDGNVGLELWPGSGPGKMLVDPVVRVRVVDGFK</sequence>
<dbReference type="SMART" id="SM00220">
    <property type="entry name" value="S_TKc"/>
    <property type="match status" value="1"/>
</dbReference>
<keyword evidence="2 5" id="KW-0547">Nucleotide-binding</keyword>
<evidence type="ECO:0000256" key="3">
    <source>
        <dbReference type="ARBA" id="ARBA00022777"/>
    </source>
</evidence>
<keyword evidence="3" id="KW-0418">Kinase</keyword>
<protein>
    <recommendedName>
        <fullName evidence="7">Protein kinase domain-containing protein</fullName>
    </recommendedName>
</protein>
<dbReference type="GO" id="GO:0005524">
    <property type="term" value="F:ATP binding"/>
    <property type="evidence" value="ECO:0007669"/>
    <property type="project" value="UniProtKB-UniRule"/>
</dbReference>
<evidence type="ECO:0000256" key="5">
    <source>
        <dbReference type="PROSITE-ProRule" id="PRU10141"/>
    </source>
</evidence>
<dbReference type="AlphaFoldDB" id="A0A084SE25"/>
<feature type="domain" description="Protein kinase" evidence="7">
    <location>
        <begin position="39"/>
        <end position="308"/>
    </location>
</feature>
<keyword evidence="4 5" id="KW-0067">ATP-binding</keyword>
<feature type="compositionally biased region" description="Pro residues" evidence="6">
    <location>
        <begin position="381"/>
        <end position="390"/>
    </location>
</feature>
<evidence type="ECO:0000313" key="8">
    <source>
        <dbReference type="EMBL" id="KFA86710.1"/>
    </source>
</evidence>
<dbReference type="Gene3D" id="1.10.510.10">
    <property type="entry name" value="Transferase(Phosphotransferase) domain 1"/>
    <property type="match status" value="1"/>
</dbReference>
<feature type="region of interest" description="Disordered" evidence="6">
    <location>
        <begin position="363"/>
        <end position="419"/>
    </location>
</feature>
<dbReference type="GO" id="GO:0004674">
    <property type="term" value="F:protein serine/threonine kinase activity"/>
    <property type="evidence" value="ECO:0007669"/>
    <property type="project" value="TreeGrafter"/>
</dbReference>
<dbReference type="CDD" id="cd14014">
    <property type="entry name" value="STKc_PknB_like"/>
    <property type="match status" value="1"/>
</dbReference>
<reference evidence="8 9" key="1">
    <citation type="submission" date="2014-07" db="EMBL/GenBank/DDBJ databases">
        <title>Draft Genome Sequence of Gephyronic Acid Producer, Cystobacter violaceus Strain Cb vi76.</title>
        <authorList>
            <person name="Stevens D.C."/>
            <person name="Young J."/>
            <person name="Carmichael R."/>
            <person name="Tan J."/>
            <person name="Taylor R.E."/>
        </authorList>
    </citation>
    <scope>NUCLEOTIDE SEQUENCE [LARGE SCALE GENOMIC DNA]</scope>
    <source>
        <strain evidence="8 9">Cb vi76</strain>
    </source>
</reference>
<dbReference type="PANTHER" id="PTHR43289:SF6">
    <property type="entry name" value="SERINE_THREONINE-PROTEIN KINASE NEKL-3"/>
    <property type="match status" value="1"/>
</dbReference>
<evidence type="ECO:0000256" key="6">
    <source>
        <dbReference type="SAM" id="MobiDB-lite"/>
    </source>
</evidence>
<evidence type="ECO:0000256" key="4">
    <source>
        <dbReference type="ARBA" id="ARBA00022840"/>
    </source>
</evidence>
<dbReference type="PROSITE" id="PS00108">
    <property type="entry name" value="PROTEIN_KINASE_ST"/>
    <property type="match status" value="1"/>
</dbReference>
<evidence type="ECO:0000313" key="9">
    <source>
        <dbReference type="Proteomes" id="UP000028547"/>
    </source>
</evidence>
<gene>
    <name evidence="8" type="ORF">Q664_52480</name>
</gene>
<keyword evidence="1" id="KW-0808">Transferase</keyword>
<organism evidence="8 9">
    <name type="scientific">Archangium violaceum Cb vi76</name>
    <dbReference type="NCBI Taxonomy" id="1406225"/>
    <lineage>
        <taxon>Bacteria</taxon>
        <taxon>Pseudomonadati</taxon>
        <taxon>Myxococcota</taxon>
        <taxon>Myxococcia</taxon>
        <taxon>Myxococcales</taxon>
        <taxon>Cystobacterineae</taxon>
        <taxon>Archangiaceae</taxon>
        <taxon>Archangium</taxon>
    </lineage>
</organism>
<dbReference type="PROSITE" id="PS50011">
    <property type="entry name" value="PROTEIN_KINASE_DOM"/>
    <property type="match status" value="1"/>
</dbReference>
<comment type="caution">
    <text evidence="8">The sequence shown here is derived from an EMBL/GenBank/DDBJ whole genome shotgun (WGS) entry which is preliminary data.</text>
</comment>
<dbReference type="Pfam" id="PF00069">
    <property type="entry name" value="Pkinase"/>
    <property type="match status" value="1"/>
</dbReference>
<dbReference type="PANTHER" id="PTHR43289">
    <property type="entry name" value="MITOGEN-ACTIVATED PROTEIN KINASE KINASE KINASE 20-RELATED"/>
    <property type="match status" value="1"/>
</dbReference>
<dbReference type="Proteomes" id="UP000028547">
    <property type="component" value="Unassembled WGS sequence"/>
</dbReference>
<dbReference type="PROSITE" id="PS00107">
    <property type="entry name" value="PROTEIN_KINASE_ATP"/>
    <property type="match status" value="1"/>
</dbReference>
<dbReference type="InterPro" id="IPR008271">
    <property type="entry name" value="Ser/Thr_kinase_AS"/>
</dbReference>
<dbReference type="EMBL" id="JPMI01000426">
    <property type="protein sequence ID" value="KFA86710.1"/>
    <property type="molecule type" value="Genomic_DNA"/>
</dbReference>
<dbReference type="SUPFAM" id="SSF56112">
    <property type="entry name" value="Protein kinase-like (PK-like)"/>
    <property type="match status" value="1"/>
</dbReference>
<dbReference type="InterPro" id="IPR017441">
    <property type="entry name" value="Protein_kinase_ATP_BS"/>
</dbReference>
<dbReference type="Gene3D" id="3.30.200.20">
    <property type="entry name" value="Phosphorylase Kinase, domain 1"/>
    <property type="match status" value="1"/>
</dbReference>
<accession>A0A084SE25</accession>
<dbReference type="InterPro" id="IPR011009">
    <property type="entry name" value="Kinase-like_dom_sf"/>
</dbReference>
<evidence type="ECO:0000256" key="2">
    <source>
        <dbReference type="ARBA" id="ARBA00022741"/>
    </source>
</evidence>
<evidence type="ECO:0000256" key="1">
    <source>
        <dbReference type="ARBA" id="ARBA00022679"/>
    </source>
</evidence>